<gene>
    <name evidence="2" type="ORF">CspeluHIS016_0501110</name>
</gene>
<feature type="compositionally biased region" description="Basic residues" evidence="1">
    <location>
        <begin position="1"/>
        <end position="10"/>
    </location>
</feature>
<evidence type="ECO:0000256" key="1">
    <source>
        <dbReference type="SAM" id="MobiDB-lite"/>
    </source>
</evidence>
<dbReference type="AlphaFoldDB" id="A0AAD3TWF0"/>
<comment type="caution">
    <text evidence="2">The sequence shown here is derived from an EMBL/GenBank/DDBJ whole genome shotgun (WGS) entry which is preliminary data.</text>
</comment>
<proteinExistence type="predicted"/>
<sequence>MLKHFKKPRPKPAPGRHVPPTAGMPPKREHPLDHTAFPHVFERVLLHAPHRSLLRLRATCRTLRDSIDRAMATHLFQIQDERHAPLPFGCATFPALAGMHSRHPAFAPTPLLPKLRKCRLLRGHEPPQRPPKTPAGQLELLASATVIDLMFAGAQSVSGLSSDISGAADLHKLRLRGIRLWRHDVQTDVNLTSIPASTRIVFWWPAPIPRPISVGKDWPKARRNYGRGPKRTVLNCSVQDRHDPHLWSWMWLSQELVLVLVDHGVREADGDPMPKAGAGLGGGTPPISAVSRTPPAIDIATESTEEPSDTIWRAILQDIVLPVVNATAYFNSESGPTGTVVVVNADALPPLDTVRWKLFFPEHQFAGLRDVLQPYETLGSLMTLVTTHYAKPAWQVSFRTLEEHRAHVGEEQFRLETDEAFVLRDYEWLNC</sequence>
<reference evidence="2" key="1">
    <citation type="journal article" date="2023" name="BMC Genomics">
        <title>Chromosome-level genome assemblies of Cutaneotrichosporon spp. (Trichosporonales, Basidiomycota) reveal imbalanced evolution between nucleotide sequences and chromosome synteny.</title>
        <authorList>
            <person name="Kobayashi Y."/>
            <person name="Kayamori A."/>
            <person name="Aoki K."/>
            <person name="Shiwa Y."/>
            <person name="Matsutani M."/>
            <person name="Fujita N."/>
            <person name="Sugita T."/>
            <person name="Iwasaki W."/>
            <person name="Tanaka N."/>
            <person name="Takashima M."/>
        </authorList>
    </citation>
    <scope>NUCLEOTIDE SEQUENCE</scope>
    <source>
        <strain evidence="2">HIS016</strain>
    </source>
</reference>
<evidence type="ECO:0008006" key="4">
    <source>
        <dbReference type="Google" id="ProtNLM"/>
    </source>
</evidence>
<organism evidence="2 3">
    <name type="scientific">Cutaneotrichosporon spelunceum</name>
    <dbReference type="NCBI Taxonomy" id="1672016"/>
    <lineage>
        <taxon>Eukaryota</taxon>
        <taxon>Fungi</taxon>
        <taxon>Dikarya</taxon>
        <taxon>Basidiomycota</taxon>
        <taxon>Agaricomycotina</taxon>
        <taxon>Tremellomycetes</taxon>
        <taxon>Trichosporonales</taxon>
        <taxon>Trichosporonaceae</taxon>
        <taxon>Cutaneotrichosporon</taxon>
    </lineage>
</organism>
<dbReference type="EMBL" id="BTCM01000005">
    <property type="protein sequence ID" value="GMK58079.1"/>
    <property type="molecule type" value="Genomic_DNA"/>
</dbReference>
<protein>
    <recommendedName>
        <fullName evidence="4">F-box domain-containing protein</fullName>
    </recommendedName>
</protein>
<reference evidence="2" key="2">
    <citation type="submission" date="2023-06" db="EMBL/GenBank/DDBJ databases">
        <authorList>
            <person name="Kobayashi Y."/>
            <person name="Kayamori A."/>
            <person name="Aoki K."/>
            <person name="Shiwa Y."/>
            <person name="Fujita N."/>
            <person name="Sugita T."/>
            <person name="Iwasaki W."/>
            <person name="Tanaka N."/>
            <person name="Takashima M."/>
        </authorList>
    </citation>
    <scope>NUCLEOTIDE SEQUENCE</scope>
    <source>
        <strain evidence="2">HIS016</strain>
    </source>
</reference>
<dbReference type="Proteomes" id="UP001222932">
    <property type="component" value="Unassembled WGS sequence"/>
</dbReference>
<feature type="region of interest" description="Disordered" evidence="1">
    <location>
        <begin position="1"/>
        <end position="29"/>
    </location>
</feature>
<evidence type="ECO:0000313" key="3">
    <source>
        <dbReference type="Proteomes" id="UP001222932"/>
    </source>
</evidence>
<accession>A0AAD3TWF0</accession>
<evidence type="ECO:0000313" key="2">
    <source>
        <dbReference type="EMBL" id="GMK58079.1"/>
    </source>
</evidence>
<keyword evidence="3" id="KW-1185">Reference proteome</keyword>
<name>A0AAD3TWF0_9TREE</name>